<dbReference type="Proteomes" id="UP000290289">
    <property type="component" value="Chromosome 15"/>
</dbReference>
<dbReference type="EMBL" id="RDQH01000341">
    <property type="protein sequence ID" value="RXH74658.1"/>
    <property type="molecule type" value="Genomic_DNA"/>
</dbReference>
<dbReference type="AlphaFoldDB" id="A0A498HSX1"/>
<gene>
    <name evidence="2" type="ORF">DVH24_029379</name>
</gene>
<proteinExistence type="predicted"/>
<reference evidence="2 3" key="1">
    <citation type="submission" date="2018-10" db="EMBL/GenBank/DDBJ databases">
        <title>A high-quality apple genome assembly.</title>
        <authorList>
            <person name="Hu J."/>
        </authorList>
    </citation>
    <scope>NUCLEOTIDE SEQUENCE [LARGE SCALE GENOMIC DNA]</scope>
    <source>
        <strain evidence="3">cv. HFTH1</strain>
        <tissue evidence="2">Young leaf</tissue>
    </source>
</reference>
<protein>
    <submittedName>
        <fullName evidence="2">Uncharacterized protein</fullName>
    </submittedName>
</protein>
<sequence>MGKTGPFDLKKHFAFYVQSLPQQPSQHGDLHALRLANPFHPLLHAHAAQFWGFGVLVFGNDVVLPLNIGLPLTIIYIFCVLHLFGRKIWLLGCSALCNYGVGSCFLGRQLGIFISWKRGLDDEEDGEPLFGPVDSTIYLRNIRLDHPFSRLPYNGP</sequence>
<evidence type="ECO:0000313" key="2">
    <source>
        <dbReference type="EMBL" id="RXH74658.1"/>
    </source>
</evidence>
<comment type="caution">
    <text evidence="2">The sequence shown here is derived from an EMBL/GenBank/DDBJ whole genome shotgun (WGS) entry which is preliminary data.</text>
</comment>
<feature type="transmembrane region" description="Helical" evidence="1">
    <location>
        <begin position="62"/>
        <end position="84"/>
    </location>
</feature>
<keyword evidence="1" id="KW-0812">Transmembrane</keyword>
<name>A0A498HSX1_MALDO</name>
<keyword evidence="1" id="KW-1133">Transmembrane helix</keyword>
<evidence type="ECO:0000313" key="3">
    <source>
        <dbReference type="Proteomes" id="UP000290289"/>
    </source>
</evidence>
<keyword evidence="3" id="KW-1185">Reference proteome</keyword>
<evidence type="ECO:0000256" key="1">
    <source>
        <dbReference type="SAM" id="Phobius"/>
    </source>
</evidence>
<keyword evidence="1" id="KW-0472">Membrane</keyword>
<organism evidence="2 3">
    <name type="scientific">Malus domestica</name>
    <name type="common">Apple</name>
    <name type="synonym">Pyrus malus</name>
    <dbReference type="NCBI Taxonomy" id="3750"/>
    <lineage>
        <taxon>Eukaryota</taxon>
        <taxon>Viridiplantae</taxon>
        <taxon>Streptophyta</taxon>
        <taxon>Embryophyta</taxon>
        <taxon>Tracheophyta</taxon>
        <taxon>Spermatophyta</taxon>
        <taxon>Magnoliopsida</taxon>
        <taxon>eudicotyledons</taxon>
        <taxon>Gunneridae</taxon>
        <taxon>Pentapetalae</taxon>
        <taxon>rosids</taxon>
        <taxon>fabids</taxon>
        <taxon>Rosales</taxon>
        <taxon>Rosaceae</taxon>
        <taxon>Amygdaloideae</taxon>
        <taxon>Maleae</taxon>
        <taxon>Malus</taxon>
    </lineage>
</organism>
<accession>A0A498HSX1</accession>